<dbReference type="AlphaFoldDB" id="A0A1N6GFS8"/>
<evidence type="ECO:0000313" key="2">
    <source>
        <dbReference type="Proteomes" id="UP000185221"/>
    </source>
</evidence>
<name>A0A1N6GFS8_9BACT</name>
<sequence length="384" mass="44053">MRKYSLYFCLCLFFSCNKSKDAGSPEEGNILENLTFSVDTVVIDPGEDFINLGFGLGAFDLTKDKKQLLFFENKPLNLITVDLDGLKVLEKNEFDSEGPNSVGSFIGELETGPSQQIFLKGFNAQGIFNTNGELNQDLKIFPDGLDPDYTNDFMKLYGSAIYDFQSKKLYTQPYSEIAKINELWVIDPSSKSMKTYSIPKMKSVSDYYITLTQKTAEGTNMMYYGPSDYMDMQNGQLLISGGSMSGFYKLKLGADSIEFVDIKHKIVPNEWNITVINDSPDEAIFRDEQRKIAEQINFMDLKWDETRQLYLRFGKRTFLGENRGDPSTYEVYLFAYDKDFHVVGETHLENLEKIPSSYFWKDGQLWSYVNVRDELGFAVFTFNF</sequence>
<protein>
    <recommendedName>
        <fullName evidence="3">DUF4221 domain-containing protein</fullName>
    </recommendedName>
</protein>
<evidence type="ECO:0008006" key="3">
    <source>
        <dbReference type="Google" id="ProtNLM"/>
    </source>
</evidence>
<keyword evidence="2" id="KW-1185">Reference proteome</keyword>
<dbReference type="STRING" id="226505.SAMN05444394_3206"/>
<proteinExistence type="predicted"/>
<reference evidence="2" key="1">
    <citation type="submission" date="2016-11" db="EMBL/GenBank/DDBJ databases">
        <authorList>
            <person name="Varghese N."/>
            <person name="Submissions S."/>
        </authorList>
    </citation>
    <scope>NUCLEOTIDE SEQUENCE [LARGE SCALE GENOMIC DNA]</scope>
    <source>
        <strain evidence="2">DSM 15292</strain>
    </source>
</reference>
<dbReference type="InterPro" id="IPR025316">
    <property type="entry name" value="DUF4221"/>
</dbReference>
<gene>
    <name evidence="1" type="ORF">SAMN05444394_3206</name>
</gene>
<dbReference type="Proteomes" id="UP000185221">
    <property type="component" value="Unassembled WGS sequence"/>
</dbReference>
<accession>A0A1N6GFS8</accession>
<evidence type="ECO:0000313" key="1">
    <source>
        <dbReference type="EMBL" id="SIO06262.1"/>
    </source>
</evidence>
<dbReference type="Pfam" id="PF13970">
    <property type="entry name" value="DUF4221"/>
    <property type="match status" value="1"/>
</dbReference>
<organism evidence="1 2">
    <name type="scientific">Algoriphagus halophilus</name>
    <dbReference type="NCBI Taxonomy" id="226505"/>
    <lineage>
        <taxon>Bacteria</taxon>
        <taxon>Pseudomonadati</taxon>
        <taxon>Bacteroidota</taxon>
        <taxon>Cytophagia</taxon>
        <taxon>Cytophagales</taxon>
        <taxon>Cyclobacteriaceae</taxon>
        <taxon>Algoriphagus</taxon>
    </lineage>
</organism>
<dbReference type="RefSeq" id="WP_074225959.1">
    <property type="nucleotide sequence ID" value="NZ_FSRC01000002.1"/>
</dbReference>
<dbReference type="EMBL" id="FSRC01000002">
    <property type="protein sequence ID" value="SIO06262.1"/>
    <property type="molecule type" value="Genomic_DNA"/>
</dbReference>
<dbReference type="PROSITE" id="PS51257">
    <property type="entry name" value="PROKAR_LIPOPROTEIN"/>
    <property type="match status" value="1"/>
</dbReference>
<dbReference type="OrthoDB" id="833511at2"/>